<dbReference type="PANTHER" id="PTHR11538">
    <property type="entry name" value="PHENYLALANYL-TRNA SYNTHETASE"/>
    <property type="match status" value="1"/>
</dbReference>
<dbReference type="OrthoDB" id="273345at2759"/>
<evidence type="ECO:0000313" key="4">
    <source>
        <dbReference type="Proteomes" id="UP000631114"/>
    </source>
</evidence>
<feature type="region of interest" description="Disordered" evidence="1">
    <location>
        <begin position="110"/>
        <end position="130"/>
    </location>
</feature>
<name>A0A835LBT4_9MAGN</name>
<evidence type="ECO:0000259" key="2">
    <source>
        <dbReference type="Pfam" id="PF10354"/>
    </source>
</evidence>
<evidence type="ECO:0000256" key="1">
    <source>
        <dbReference type="SAM" id="MobiDB-lite"/>
    </source>
</evidence>
<feature type="compositionally biased region" description="Basic and acidic residues" evidence="1">
    <location>
        <begin position="156"/>
        <end position="165"/>
    </location>
</feature>
<dbReference type="Proteomes" id="UP000631114">
    <property type="component" value="Unassembled WGS sequence"/>
</dbReference>
<dbReference type="InterPro" id="IPR019446">
    <property type="entry name" value="BMT5-like"/>
</dbReference>
<dbReference type="GO" id="GO:0005737">
    <property type="term" value="C:cytoplasm"/>
    <property type="evidence" value="ECO:0007669"/>
    <property type="project" value="TreeGrafter"/>
</dbReference>
<comment type="caution">
    <text evidence="3">The sequence shown here is derived from an EMBL/GenBank/DDBJ whole genome shotgun (WGS) entry which is preliminary data.</text>
</comment>
<evidence type="ECO:0000313" key="3">
    <source>
        <dbReference type="EMBL" id="KAF9589643.1"/>
    </source>
</evidence>
<feature type="region of interest" description="Disordered" evidence="1">
    <location>
        <begin position="156"/>
        <end position="175"/>
    </location>
</feature>
<dbReference type="AlphaFoldDB" id="A0A835LBT4"/>
<dbReference type="EMBL" id="JADFTS010000009">
    <property type="protein sequence ID" value="KAF9589643.1"/>
    <property type="molecule type" value="Genomic_DNA"/>
</dbReference>
<dbReference type="GO" id="GO:0070042">
    <property type="term" value="F:rRNA (uridine-N3-)-methyltransferase activity"/>
    <property type="evidence" value="ECO:0007669"/>
    <property type="project" value="InterPro"/>
</dbReference>
<organism evidence="3 4">
    <name type="scientific">Coptis chinensis</name>
    <dbReference type="NCBI Taxonomy" id="261450"/>
    <lineage>
        <taxon>Eukaryota</taxon>
        <taxon>Viridiplantae</taxon>
        <taxon>Streptophyta</taxon>
        <taxon>Embryophyta</taxon>
        <taxon>Tracheophyta</taxon>
        <taxon>Spermatophyta</taxon>
        <taxon>Magnoliopsida</taxon>
        <taxon>Ranunculales</taxon>
        <taxon>Ranunculaceae</taxon>
        <taxon>Coptidoideae</taxon>
        <taxon>Coptis</taxon>
    </lineage>
</organism>
<reference evidence="3 4" key="1">
    <citation type="submission" date="2020-10" db="EMBL/GenBank/DDBJ databases">
        <title>The Coptis chinensis genome and diversification of protoberbering-type alkaloids.</title>
        <authorList>
            <person name="Wang B."/>
            <person name="Shu S."/>
            <person name="Song C."/>
            <person name="Liu Y."/>
        </authorList>
    </citation>
    <scope>NUCLEOTIDE SEQUENCE [LARGE SCALE GENOMIC DNA]</scope>
    <source>
        <strain evidence="3">HL-2020</strain>
        <tissue evidence="3">Leaf</tissue>
    </source>
</reference>
<dbReference type="PANTHER" id="PTHR11538:SF70">
    <property type="entry name" value="25S RRNA (URIDINE-N(3))-METHYLTRANSFERASE BMT5-LIKE DOMAIN-CONTAINING PROTEIN"/>
    <property type="match status" value="1"/>
</dbReference>
<dbReference type="GO" id="GO:0070475">
    <property type="term" value="P:rRNA base methylation"/>
    <property type="evidence" value="ECO:0007669"/>
    <property type="project" value="InterPro"/>
</dbReference>
<proteinExistence type="predicted"/>
<dbReference type="Pfam" id="PF10354">
    <property type="entry name" value="BMT5-like"/>
    <property type="match status" value="1"/>
</dbReference>
<gene>
    <name evidence="3" type="ORF">IFM89_026668</name>
</gene>
<accession>A0A835LBT4</accession>
<feature type="compositionally biased region" description="Polar residues" evidence="1">
    <location>
        <begin position="166"/>
        <end position="175"/>
    </location>
</feature>
<keyword evidence="4" id="KW-1185">Reference proteome</keyword>
<feature type="domain" description="25S rRNA (uridine-N(3))-methyltransferase BMT5-like" evidence="2">
    <location>
        <begin position="215"/>
        <end position="379"/>
    </location>
</feature>
<sequence>MAREKKSKMGQVLAKIRKLFVCVVNIASCKSGRSRSSTSSVNESLIISTPNVEEVQEPVISTVPDSHLISIPREYEEESIDASLSINVTVEENKQVTTVPDAHIVSIFEENENTSKGSEQLKDSQSDAGTSCDDIIVEEKEQDTITIRNTKRVTFEEENGNKTKGSEQITQDAHSNSVTSTGLTWADIVGKKVVVEQPKEKDVWIKHYCSSHKILLVGEGDFSFSACLARAFGSASNMVATSLDSKSFLKKNYSEAMSNINDLKNKGCTVIHGFDATAKWDRNLVNDLKFDRIIYNFPLAGFFRGQSEKYKLKRNRYLVRMFMQNAKKMLQDEGEIHITHKTSSLFLEWDLEDLAKQNGLKLIEDVKFKLTNYPGYNNKYGFGGDENFNCYPCKTYKFGLK</sequence>
<protein>
    <recommendedName>
        <fullName evidence="2">25S rRNA (uridine-N(3))-methyltransferase BMT5-like domain-containing protein</fullName>
    </recommendedName>
</protein>